<sequence length="160" mass="16089">SGGELCFGFGFAAELASPGLSGGPARPLHSAPGRGPSRLALPREPASPAGDEARRRPRGAQHKGLSPGAAASAAAAVASLKPPAEAEPAPSSPPVPRGGCCPSPRGPGARVPNPLLPRPRGDRAAEQPQPFAAAGAPRSMSEESDMEKAIKVRGRGRGYK</sequence>
<comment type="caution">
    <text evidence="2">The sequence shown here is derived from an EMBL/GenBank/DDBJ whole genome shotgun (WGS) entry which is preliminary data.</text>
</comment>
<feature type="compositionally biased region" description="Basic residues" evidence="1">
    <location>
        <begin position="151"/>
        <end position="160"/>
    </location>
</feature>
<evidence type="ECO:0000313" key="2">
    <source>
        <dbReference type="EMBL" id="KAK2102611.1"/>
    </source>
</evidence>
<feature type="region of interest" description="Disordered" evidence="1">
    <location>
        <begin position="17"/>
        <end position="160"/>
    </location>
</feature>
<evidence type="ECO:0000313" key="3">
    <source>
        <dbReference type="Proteomes" id="UP001266305"/>
    </source>
</evidence>
<reference evidence="2 3" key="1">
    <citation type="submission" date="2023-05" db="EMBL/GenBank/DDBJ databases">
        <title>B98-5 Cell Line De Novo Hybrid Assembly: An Optical Mapping Approach.</title>
        <authorList>
            <person name="Kananen K."/>
            <person name="Auerbach J.A."/>
            <person name="Kautto E."/>
            <person name="Blachly J.S."/>
        </authorList>
    </citation>
    <scope>NUCLEOTIDE SEQUENCE [LARGE SCALE GENOMIC DNA]</scope>
    <source>
        <strain evidence="2">B95-8</strain>
        <tissue evidence="2">Cell line</tissue>
    </source>
</reference>
<protein>
    <submittedName>
        <fullName evidence="2">Uncharacterized protein</fullName>
    </submittedName>
</protein>
<feature type="compositionally biased region" description="Low complexity" evidence="1">
    <location>
        <begin position="97"/>
        <end position="108"/>
    </location>
</feature>
<dbReference type="EMBL" id="JASSZA010000009">
    <property type="protein sequence ID" value="KAK2102611.1"/>
    <property type="molecule type" value="Genomic_DNA"/>
</dbReference>
<organism evidence="2 3">
    <name type="scientific">Saguinus oedipus</name>
    <name type="common">Cotton-top tamarin</name>
    <name type="synonym">Oedipomidas oedipus</name>
    <dbReference type="NCBI Taxonomy" id="9490"/>
    <lineage>
        <taxon>Eukaryota</taxon>
        <taxon>Metazoa</taxon>
        <taxon>Chordata</taxon>
        <taxon>Craniata</taxon>
        <taxon>Vertebrata</taxon>
        <taxon>Euteleostomi</taxon>
        <taxon>Mammalia</taxon>
        <taxon>Eutheria</taxon>
        <taxon>Euarchontoglires</taxon>
        <taxon>Primates</taxon>
        <taxon>Haplorrhini</taxon>
        <taxon>Platyrrhini</taxon>
        <taxon>Cebidae</taxon>
        <taxon>Callitrichinae</taxon>
        <taxon>Saguinus</taxon>
    </lineage>
</organism>
<name>A0ABQ9UZT0_SAGOE</name>
<feature type="compositionally biased region" description="Low complexity" evidence="1">
    <location>
        <begin position="66"/>
        <end position="89"/>
    </location>
</feature>
<accession>A0ABQ9UZT0</accession>
<dbReference type="Proteomes" id="UP001266305">
    <property type="component" value="Unassembled WGS sequence"/>
</dbReference>
<evidence type="ECO:0000256" key="1">
    <source>
        <dbReference type="SAM" id="MobiDB-lite"/>
    </source>
</evidence>
<feature type="non-terminal residue" evidence="2">
    <location>
        <position position="1"/>
    </location>
</feature>
<proteinExistence type="predicted"/>
<keyword evidence="3" id="KW-1185">Reference proteome</keyword>
<gene>
    <name evidence="2" type="ORF">P7K49_020278</name>
</gene>